<dbReference type="Gene3D" id="1.10.540.10">
    <property type="entry name" value="Acyl-CoA dehydrogenase/oxidase, N-terminal domain"/>
    <property type="match status" value="1"/>
</dbReference>
<feature type="domain" description="Acyl-CoA dehydrogenase/oxidase N-terminal" evidence="9">
    <location>
        <begin position="7"/>
        <end position="120"/>
    </location>
</feature>
<gene>
    <name evidence="10" type="ORF">AOQ71_07395</name>
</gene>
<evidence type="ECO:0000259" key="9">
    <source>
        <dbReference type="Pfam" id="PF02771"/>
    </source>
</evidence>
<protein>
    <submittedName>
        <fullName evidence="10">Acyl-CoA dehydrogenase</fullName>
    </submittedName>
</protein>
<feature type="domain" description="Acyl-CoA dehydrogenase/oxidase C-terminal" evidence="7">
    <location>
        <begin position="230"/>
        <end position="391"/>
    </location>
</feature>
<name>A0A0R3E0X0_9BRAD</name>
<dbReference type="AlphaFoldDB" id="A0A0R3E0X0"/>
<evidence type="ECO:0000256" key="1">
    <source>
        <dbReference type="ARBA" id="ARBA00001974"/>
    </source>
</evidence>
<dbReference type="Proteomes" id="UP000051936">
    <property type="component" value="Unassembled WGS sequence"/>
</dbReference>
<evidence type="ECO:0000256" key="3">
    <source>
        <dbReference type="ARBA" id="ARBA00022630"/>
    </source>
</evidence>
<keyword evidence="3 6" id="KW-0285">Flavoprotein</keyword>
<dbReference type="EMBL" id="LJYG01000033">
    <property type="protein sequence ID" value="KRQ15865.1"/>
    <property type="molecule type" value="Genomic_DNA"/>
</dbReference>
<dbReference type="Gene3D" id="1.20.140.10">
    <property type="entry name" value="Butyryl-CoA Dehydrogenase, subunit A, domain 3"/>
    <property type="match status" value="1"/>
</dbReference>
<reference evidence="10 11" key="1">
    <citation type="submission" date="2015-09" db="EMBL/GenBank/DDBJ databases">
        <title>Draft Genome Sequence of Bradyrhizobium manausense Strain BR 3351T, a Novel Symbiotic Nitrogen-Fixing Alphaproteobacterium Isolated from Brazilian Amazon Rain Forest.</title>
        <authorList>
            <person name="De Araujo J.L."/>
            <person name="Zilli J.E."/>
        </authorList>
    </citation>
    <scope>NUCLEOTIDE SEQUENCE [LARGE SCALE GENOMIC DNA]</scope>
    <source>
        <strain evidence="10 11">BR3351</strain>
    </source>
</reference>
<sequence>MELALSPEDAVFRDEVRAFIKDNYPAEMRVPNPETDLSKEQMLLWHRILHKKGWIAPLWPKEYGGPGWDITRRFIFEQETTRAGTMPPLAFSITMVGPVIYTFGNEAQKQKFLPRILSGQDWWCQGYSEPGSGSDLATVRTKAVRDGDHYVVNGHKTWTTLAQHADWIFCLVRTDPAAKPQSGISFLLIDTKSPGVSVRPIITIDGSHEVNDVFLENVRVPVENLIGEENKGWTYAKFLLGNERTSMAGIGRSTRYIAKLKAIVKAEIPEDDPAHLEFLRDIARVELDVLALEATELRVVAQMARGIDPGPAASLFKIRGTEIFQDITELTHRAIGNYGLAIREHPVSANHFMPGPDYAHTASEKYLNSRKLSIYGGSNEIQRNIIAKAVLGL</sequence>
<dbReference type="InterPro" id="IPR009100">
    <property type="entry name" value="AcylCoA_DH/oxidase_NM_dom_sf"/>
</dbReference>
<comment type="cofactor">
    <cofactor evidence="1 6">
        <name>FAD</name>
        <dbReference type="ChEBI" id="CHEBI:57692"/>
    </cofactor>
</comment>
<evidence type="ECO:0000256" key="6">
    <source>
        <dbReference type="RuleBase" id="RU362125"/>
    </source>
</evidence>
<dbReference type="GO" id="GO:0050660">
    <property type="term" value="F:flavin adenine dinucleotide binding"/>
    <property type="evidence" value="ECO:0007669"/>
    <property type="project" value="InterPro"/>
</dbReference>
<dbReference type="PANTHER" id="PTHR43292:SF3">
    <property type="entry name" value="ACYL-COA DEHYDROGENASE FADE29"/>
    <property type="match status" value="1"/>
</dbReference>
<dbReference type="InterPro" id="IPR046373">
    <property type="entry name" value="Acyl-CoA_Oxase/DH_mid-dom_sf"/>
</dbReference>
<dbReference type="Pfam" id="PF02770">
    <property type="entry name" value="Acyl-CoA_dh_M"/>
    <property type="match status" value="1"/>
</dbReference>
<dbReference type="GO" id="GO:0016627">
    <property type="term" value="F:oxidoreductase activity, acting on the CH-CH group of donors"/>
    <property type="evidence" value="ECO:0007669"/>
    <property type="project" value="InterPro"/>
</dbReference>
<keyword evidence="11" id="KW-1185">Reference proteome</keyword>
<dbReference type="InterPro" id="IPR037069">
    <property type="entry name" value="AcylCoA_DH/ox_N_sf"/>
</dbReference>
<dbReference type="Pfam" id="PF02771">
    <property type="entry name" value="Acyl-CoA_dh_N"/>
    <property type="match status" value="1"/>
</dbReference>
<evidence type="ECO:0000313" key="10">
    <source>
        <dbReference type="EMBL" id="KRQ15865.1"/>
    </source>
</evidence>
<comment type="caution">
    <text evidence="10">The sequence shown here is derived from an EMBL/GenBank/DDBJ whole genome shotgun (WGS) entry which is preliminary data.</text>
</comment>
<dbReference type="InterPro" id="IPR036250">
    <property type="entry name" value="AcylCo_DH-like_C"/>
</dbReference>
<dbReference type="Gene3D" id="2.40.110.10">
    <property type="entry name" value="Butyryl-CoA Dehydrogenase, subunit A, domain 2"/>
    <property type="match status" value="1"/>
</dbReference>
<organism evidence="10 11">
    <name type="scientific">Bradyrhizobium manausense</name>
    <dbReference type="NCBI Taxonomy" id="989370"/>
    <lineage>
        <taxon>Bacteria</taxon>
        <taxon>Pseudomonadati</taxon>
        <taxon>Pseudomonadota</taxon>
        <taxon>Alphaproteobacteria</taxon>
        <taxon>Hyphomicrobiales</taxon>
        <taxon>Nitrobacteraceae</taxon>
        <taxon>Bradyrhizobium</taxon>
    </lineage>
</organism>
<keyword evidence="4 6" id="KW-0274">FAD</keyword>
<accession>A0A0R3E0X0</accession>
<dbReference type="Pfam" id="PF00441">
    <property type="entry name" value="Acyl-CoA_dh_1"/>
    <property type="match status" value="1"/>
</dbReference>
<comment type="similarity">
    <text evidence="2 6">Belongs to the acyl-CoA dehydrogenase family.</text>
</comment>
<evidence type="ECO:0000256" key="5">
    <source>
        <dbReference type="ARBA" id="ARBA00023002"/>
    </source>
</evidence>
<evidence type="ECO:0000256" key="2">
    <source>
        <dbReference type="ARBA" id="ARBA00009347"/>
    </source>
</evidence>
<dbReference type="FunFam" id="2.40.110.10:FF:000011">
    <property type="entry name" value="Acyl-CoA dehydrogenase FadE34"/>
    <property type="match status" value="1"/>
</dbReference>
<dbReference type="InterPro" id="IPR052161">
    <property type="entry name" value="Mycobact_Acyl-CoA_DH"/>
</dbReference>
<dbReference type="STRING" id="989370.AOQ71_07395"/>
<evidence type="ECO:0000259" key="8">
    <source>
        <dbReference type="Pfam" id="PF02770"/>
    </source>
</evidence>
<dbReference type="GO" id="GO:0005886">
    <property type="term" value="C:plasma membrane"/>
    <property type="evidence" value="ECO:0007669"/>
    <property type="project" value="TreeGrafter"/>
</dbReference>
<dbReference type="InterPro" id="IPR009075">
    <property type="entry name" value="AcylCo_DH/oxidase_C"/>
</dbReference>
<dbReference type="SUPFAM" id="SSF56645">
    <property type="entry name" value="Acyl-CoA dehydrogenase NM domain-like"/>
    <property type="match status" value="1"/>
</dbReference>
<dbReference type="OrthoDB" id="9775090at2"/>
<dbReference type="PANTHER" id="PTHR43292">
    <property type="entry name" value="ACYL-COA DEHYDROGENASE"/>
    <property type="match status" value="1"/>
</dbReference>
<dbReference type="RefSeq" id="WP_057743823.1">
    <property type="nucleotide sequence ID" value="NZ_LJYG01000033.1"/>
</dbReference>
<feature type="domain" description="Acyl-CoA oxidase/dehydrogenase middle" evidence="8">
    <location>
        <begin position="124"/>
        <end position="216"/>
    </location>
</feature>
<evidence type="ECO:0000259" key="7">
    <source>
        <dbReference type="Pfam" id="PF00441"/>
    </source>
</evidence>
<evidence type="ECO:0000256" key="4">
    <source>
        <dbReference type="ARBA" id="ARBA00022827"/>
    </source>
</evidence>
<evidence type="ECO:0000313" key="11">
    <source>
        <dbReference type="Proteomes" id="UP000051936"/>
    </source>
</evidence>
<dbReference type="InterPro" id="IPR006091">
    <property type="entry name" value="Acyl-CoA_Oxase/DH_mid-dom"/>
</dbReference>
<dbReference type="SUPFAM" id="SSF47203">
    <property type="entry name" value="Acyl-CoA dehydrogenase C-terminal domain-like"/>
    <property type="match status" value="1"/>
</dbReference>
<dbReference type="InterPro" id="IPR013786">
    <property type="entry name" value="AcylCoA_DH/ox_N"/>
</dbReference>
<proteinExistence type="inferred from homology"/>
<keyword evidence="5 6" id="KW-0560">Oxidoreductase</keyword>